<dbReference type="AlphaFoldDB" id="A0A511N5F6"/>
<evidence type="ECO:0000313" key="3">
    <source>
        <dbReference type="Proteomes" id="UP000321306"/>
    </source>
</evidence>
<keyword evidence="3" id="KW-1185">Reference proteome</keyword>
<reference evidence="2 3" key="1">
    <citation type="submission" date="2019-07" db="EMBL/GenBank/DDBJ databases">
        <title>Whole genome shotgun sequence of Deinococcus cellulosilyticus NBRC 106333.</title>
        <authorList>
            <person name="Hosoyama A."/>
            <person name="Uohara A."/>
            <person name="Ohji S."/>
            <person name="Ichikawa N."/>
        </authorList>
    </citation>
    <scope>NUCLEOTIDE SEQUENCE [LARGE SCALE GENOMIC DNA]</scope>
    <source>
        <strain evidence="2 3">NBRC 106333</strain>
    </source>
</reference>
<dbReference type="EMBL" id="BJXB01000015">
    <property type="protein sequence ID" value="GEM47707.1"/>
    <property type="molecule type" value="Genomic_DNA"/>
</dbReference>
<keyword evidence="1" id="KW-1133">Transmembrane helix</keyword>
<accession>A0A511N5F6</accession>
<evidence type="ECO:0000256" key="1">
    <source>
        <dbReference type="SAM" id="Phobius"/>
    </source>
</evidence>
<feature type="transmembrane region" description="Helical" evidence="1">
    <location>
        <begin position="48"/>
        <end position="71"/>
    </location>
</feature>
<dbReference type="Proteomes" id="UP000321306">
    <property type="component" value="Unassembled WGS sequence"/>
</dbReference>
<dbReference type="RefSeq" id="WP_146886180.1">
    <property type="nucleotide sequence ID" value="NZ_BJXB01000015.1"/>
</dbReference>
<proteinExistence type="predicted"/>
<protein>
    <recommendedName>
        <fullName evidence="4">DUF456 domain-containing protein</fullName>
    </recommendedName>
</protein>
<feature type="transmembrane region" description="Helical" evidence="1">
    <location>
        <begin position="7"/>
        <end position="36"/>
    </location>
</feature>
<evidence type="ECO:0008006" key="4">
    <source>
        <dbReference type="Google" id="ProtNLM"/>
    </source>
</evidence>
<dbReference type="InterPro" id="IPR007403">
    <property type="entry name" value="DUF456"/>
</dbReference>
<feature type="transmembrane region" description="Helical" evidence="1">
    <location>
        <begin position="83"/>
        <end position="111"/>
    </location>
</feature>
<dbReference type="PANTHER" id="PTHR39165:SF1">
    <property type="entry name" value="DUF456 DOMAIN-CONTAINING PROTEIN"/>
    <property type="match status" value="1"/>
</dbReference>
<gene>
    <name evidence="2" type="ORF">DC3_33420</name>
</gene>
<name>A0A511N5F6_DEIC1</name>
<organism evidence="2 3">
    <name type="scientific">Deinococcus cellulosilyticus (strain DSM 18568 / NBRC 106333 / KACC 11606 / 5516J-15)</name>
    <dbReference type="NCBI Taxonomy" id="1223518"/>
    <lineage>
        <taxon>Bacteria</taxon>
        <taxon>Thermotogati</taxon>
        <taxon>Deinococcota</taxon>
        <taxon>Deinococci</taxon>
        <taxon>Deinococcales</taxon>
        <taxon>Deinococcaceae</taxon>
        <taxon>Deinococcus</taxon>
    </lineage>
</organism>
<keyword evidence="1" id="KW-0812">Transmembrane</keyword>
<keyword evidence="1" id="KW-0472">Membrane</keyword>
<comment type="caution">
    <text evidence="2">The sequence shown here is derived from an EMBL/GenBank/DDBJ whole genome shotgun (WGS) entry which is preliminary data.</text>
</comment>
<evidence type="ECO:0000313" key="2">
    <source>
        <dbReference type="EMBL" id="GEM47707.1"/>
    </source>
</evidence>
<dbReference type="Pfam" id="PF04306">
    <property type="entry name" value="DUF456"/>
    <property type="match status" value="1"/>
</dbReference>
<dbReference type="OrthoDB" id="9808460at2"/>
<feature type="transmembrane region" description="Helical" evidence="1">
    <location>
        <begin position="131"/>
        <end position="151"/>
    </location>
</feature>
<dbReference type="PANTHER" id="PTHR39165">
    <property type="entry name" value="IG HYPOTHETICAL 17883"/>
    <property type="match status" value="1"/>
</dbReference>
<sequence length="164" mass="17762">MTLAFLVFLLIWLVGVVGTFIPVVPATLLIFVGSVIATFIDGFQFSDFWFLLGLGIISIAIGLVDNLTSIWGTRKYGGSKRAAWGAFWGSIVGLALPMGLIVGPLGGAFLVEMYMEKKPVDQALRSAWGTFVGLLTGIAAKLVLHILVGIYELNRLWDPSRALF</sequence>